<evidence type="ECO:0000313" key="1">
    <source>
        <dbReference type="EMBL" id="DAF59699.1"/>
    </source>
</evidence>
<organism evidence="1">
    <name type="scientific">Siphoviridae sp. ct0Wl9</name>
    <dbReference type="NCBI Taxonomy" id="2827763"/>
    <lineage>
        <taxon>Viruses</taxon>
        <taxon>Duplodnaviria</taxon>
        <taxon>Heunggongvirae</taxon>
        <taxon>Uroviricota</taxon>
        <taxon>Caudoviricetes</taxon>
    </lineage>
</organism>
<dbReference type="EMBL" id="BK032775">
    <property type="protein sequence ID" value="DAF59699.1"/>
    <property type="molecule type" value="Genomic_DNA"/>
</dbReference>
<reference evidence="1" key="1">
    <citation type="journal article" date="2021" name="Proc. Natl. Acad. Sci. U.S.A.">
        <title>A Catalog of Tens of Thousands of Viruses from Human Metagenomes Reveals Hidden Associations with Chronic Diseases.</title>
        <authorList>
            <person name="Tisza M.J."/>
            <person name="Buck C.B."/>
        </authorList>
    </citation>
    <scope>NUCLEOTIDE SEQUENCE</scope>
    <source>
        <strain evidence="1">Ct0Wl9</strain>
    </source>
</reference>
<name>A0A8S5T9K1_9CAUD</name>
<protein>
    <submittedName>
        <fullName evidence="1">Uncharacterized protein</fullName>
    </submittedName>
</protein>
<sequence length="302" mass="34027">MLQFLNYNFFADGDTLNTAPSSVDNITNVKLTNSIFDHFNITKNTSTAVSTSIPTEWDYDTIMNANFNNNIDAGNVNYLISQISSIKIKRRKQGDFDWLTLDTIPISKVEDLSFIFNDLLNQDNVTYEYALVPVFGEIEGQYLINSIVSKFNGVFIGNAETIYKFLYEVKYSSNQRNQQVGVFQVLGQQYPIVVANGALSYESGNVTATILNDDFEKTGIIDRAEIVKQKDALKNFLTDKKPKILKDWNGNIWLCIVNSNIDVSYKEGTGMGIPVISFDWTEIGESNNQQSLYNNGILSEVN</sequence>
<accession>A0A8S5T9K1</accession>
<proteinExistence type="predicted"/>